<dbReference type="NCBIfam" id="TIGR00121">
    <property type="entry name" value="birA_ligase"/>
    <property type="match status" value="1"/>
</dbReference>
<dbReference type="InterPro" id="IPR004408">
    <property type="entry name" value="Biotin_CoA_COase_ligase"/>
</dbReference>
<dbReference type="GO" id="GO:0004077">
    <property type="term" value="F:biotin--[biotin carboxyl-carrier protein] ligase activity"/>
    <property type="evidence" value="ECO:0007669"/>
    <property type="project" value="UniProtKB-EC"/>
</dbReference>
<evidence type="ECO:0000259" key="7">
    <source>
        <dbReference type="PROSITE" id="PS51733"/>
    </source>
</evidence>
<sequence>MLTLWLWLDNAFMGDWLHSKDKGLEAIFALLGRGGAFSTYDISKTTGIAYDNIPLLIEGLRELGMDIEEIGGECYQSRDDLRPLDPSEISKRAELNNLKISVQFQVESTNISALSMDLDEGEYGVVAAECQSAGKGRMGRSWTSPLGGVYISLVRDFSTIAAMPTALTIWCALSIVSSLNKFGVKAQLKWPNDILINARKAGGLLAELKGNPRGPCRIVVGIGLNTANQNLIVPKDELSNTGVSPLPVGSIRGLDRNRLVGKIAGEVHKTMYDFALGNLANQAAEWIRYDYFFGKSVEVCTSEGRFEGECRGVDGEGRLILRTDNNQIKFASGESRLRMQRC</sequence>
<evidence type="ECO:0000256" key="3">
    <source>
        <dbReference type="ARBA" id="ARBA00022840"/>
    </source>
</evidence>
<dbReference type="GO" id="GO:0005737">
    <property type="term" value="C:cytoplasm"/>
    <property type="evidence" value="ECO:0007669"/>
    <property type="project" value="TreeGrafter"/>
</dbReference>
<evidence type="ECO:0000256" key="5">
    <source>
        <dbReference type="ARBA" id="ARBA00024227"/>
    </source>
</evidence>
<evidence type="ECO:0000256" key="6">
    <source>
        <dbReference type="ARBA" id="ARBA00047846"/>
    </source>
</evidence>
<dbReference type="Pfam" id="PF03099">
    <property type="entry name" value="BPL_LplA_LipB"/>
    <property type="match status" value="1"/>
</dbReference>
<dbReference type="InterPro" id="IPR004143">
    <property type="entry name" value="BPL_LPL_catalytic"/>
</dbReference>
<evidence type="ECO:0000313" key="9">
    <source>
        <dbReference type="Proteomes" id="UP000218890"/>
    </source>
</evidence>
<keyword evidence="2" id="KW-0547">Nucleotide-binding</keyword>
<dbReference type="AlphaFoldDB" id="A0A0X8XBL1"/>
<dbReference type="InterPro" id="IPR045864">
    <property type="entry name" value="aa-tRNA-synth_II/BPL/LPL"/>
</dbReference>
<dbReference type="Proteomes" id="UP000218890">
    <property type="component" value="Chromosome"/>
</dbReference>
<keyword evidence="1 8" id="KW-0436">Ligase</keyword>
<dbReference type="SUPFAM" id="SSF55681">
    <property type="entry name" value="Class II aaRS and biotin synthetases"/>
    <property type="match status" value="1"/>
</dbReference>
<dbReference type="EMBL" id="AP017372">
    <property type="protein sequence ID" value="BAU58950.2"/>
    <property type="molecule type" value="Genomic_DNA"/>
</dbReference>
<accession>A0A0X8XBL1</accession>
<evidence type="ECO:0000256" key="2">
    <source>
        <dbReference type="ARBA" id="ARBA00022741"/>
    </source>
</evidence>
<keyword evidence="3" id="KW-0067">ATP-binding</keyword>
<reference evidence="8" key="1">
    <citation type="submission" date="2016-02" db="EMBL/GenBank/DDBJ databases">
        <title>Halorhodospira halochloris DSM-1059 complete genome, version 2.</title>
        <authorList>
            <person name="Tsukatani Y."/>
        </authorList>
    </citation>
    <scope>NUCLEOTIDE SEQUENCE</scope>
    <source>
        <strain evidence="8">DSM 1059</strain>
    </source>
</reference>
<name>A0A0X8XBL1_HALHR</name>
<dbReference type="SUPFAM" id="SSF50037">
    <property type="entry name" value="C-terminal domain of transcriptional repressors"/>
    <property type="match status" value="1"/>
</dbReference>
<feature type="domain" description="BPL/LPL catalytic" evidence="7">
    <location>
        <begin position="85"/>
        <end position="275"/>
    </location>
</feature>
<gene>
    <name evidence="8" type="primary">birA</name>
    <name evidence="8" type="ORF">HH1059_22420</name>
</gene>
<dbReference type="EC" id="6.3.4.15" evidence="5"/>
<dbReference type="PANTHER" id="PTHR12835">
    <property type="entry name" value="BIOTIN PROTEIN LIGASE"/>
    <property type="match status" value="1"/>
</dbReference>
<comment type="catalytic activity">
    <reaction evidence="6">
        <text>biotin + L-lysyl-[protein] + ATP = N(6)-biotinyl-L-lysyl-[protein] + AMP + diphosphate + H(+)</text>
        <dbReference type="Rhea" id="RHEA:11756"/>
        <dbReference type="Rhea" id="RHEA-COMP:9752"/>
        <dbReference type="Rhea" id="RHEA-COMP:10505"/>
        <dbReference type="ChEBI" id="CHEBI:15378"/>
        <dbReference type="ChEBI" id="CHEBI:29969"/>
        <dbReference type="ChEBI" id="CHEBI:30616"/>
        <dbReference type="ChEBI" id="CHEBI:33019"/>
        <dbReference type="ChEBI" id="CHEBI:57586"/>
        <dbReference type="ChEBI" id="CHEBI:83144"/>
        <dbReference type="ChEBI" id="CHEBI:456215"/>
        <dbReference type="EC" id="6.3.4.15"/>
    </reaction>
</comment>
<dbReference type="InterPro" id="IPR003142">
    <property type="entry name" value="BPL_C"/>
</dbReference>
<keyword evidence="9" id="KW-1185">Reference proteome</keyword>
<evidence type="ECO:0000256" key="4">
    <source>
        <dbReference type="ARBA" id="ARBA00023267"/>
    </source>
</evidence>
<organism evidence="8 9">
    <name type="scientific">Halorhodospira halochloris</name>
    <name type="common">Ectothiorhodospira halochloris</name>
    <dbReference type="NCBI Taxonomy" id="1052"/>
    <lineage>
        <taxon>Bacteria</taxon>
        <taxon>Pseudomonadati</taxon>
        <taxon>Pseudomonadota</taxon>
        <taxon>Gammaproteobacteria</taxon>
        <taxon>Chromatiales</taxon>
        <taxon>Ectothiorhodospiraceae</taxon>
        <taxon>Halorhodospira</taxon>
    </lineage>
</organism>
<evidence type="ECO:0000313" key="8">
    <source>
        <dbReference type="EMBL" id="BAU58950.2"/>
    </source>
</evidence>
<dbReference type="PANTHER" id="PTHR12835:SF5">
    <property type="entry name" value="BIOTIN--PROTEIN LIGASE"/>
    <property type="match status" value="1"/>
</dbReference>
<dbReference type="KEGG" id="hhk:HH1059_22420"/>
<dbReference type="InterPro" id="IPR008988">
    <property type="entry name" value="Transcriptional_repressor_C"/>
</dbReference>
<dbReference type="GO" id="GO:0005524">
    <property type="term" value="F:ATP binding"/>
    <property type="evidence" value="ECO:0007669"/>
    <property type="project" value="UniProtKB-KW"/>
</dbReference>
<dbReference type="Gene3D" id="3.30.930.10">
    <property type="entry name" value="Bira Bifunctional Protein, Domain 2"/>
    <property type="match status" value="1"/>
</dbReference>
<evidence type="ECO:0000256" key="1">
    <source>
        <dbReference type="ARBA" id="ARBA00022598"/>
    </source>
</evidence>
<dbReference type="CDD" id="cd16442">
    <property type="entry name" value="BPL"/>
    <property type="match status" value="1"/>
</dbReference>
<dbReference type="Gene3D" id="2.30.30.100">
    <property type="match status" value="1"/>
</dbReference>
<protein>
    <recommendedName>
        <fullName evidence="5">biotin--[biotin carboxyl-carrier protein] ligase</fullName>
        <ecNumber evidence="5">6.3.4.15</ecNumber>
    </recommendedName>
</protein>
<proteinExistence type="predicted"/>
<dbReference type="PROSITE" id="PS51733">
    <property type="entry name" value="BPL_LPL_CATALYTIC"/>
    <property type="match status" value="1"/>
</dbReference>
<dbReference type="Pfam" id="PF02237">
    <property type="entry name" value="BPL_C"/>
    <property type="match status" value="1"/>
</dbReference>
<keyword evidence="4" id="KW-0092">Biotin</keyword>